<sequence length="675" mass="74280">MTETASIFHDLTQFVAEPRFSGLALSPAGDRRIAVRTELNHKKNAYMSALWELPCGEGDTRKPRRLTRGLEGEALAGITNEGDILFTAKRETGDDDSEQRLFLLPNGGGEARVVAKRHSGFAGLSIARESGHIALVSGVHPHAKDAEDDARIAKEREDKKFTGILHTGYPVRAWDHDLGPTVSQIFVAEPLDAEDDDAQLELRQLTHFAPYERVSGAQISSDGSSVYATLTRTVRGTDAFSTVIKVDVESGKVTTLAEEDGAHHMLEAVSPAGDYLLLAREQAVSRTVPLKLEYSIYDLGTHERTATATNFSDWIGDATITPCGKSLYFTADHEGRGGIFKLDTEEGTVELLTEGKFHYSHLALDERSGTLVALQDAIDQPPLPVRLDPDTREVSRIDAPLEAPEVPGDLTEFSIEAEDGTSVRSWLCVPSGANAENPAPLLLWIHGGPFGSWNSWSWRWNPWTAVARGYAVLLPDPAISTGYGQQMIDRGWDQLGGSPFDDIMRATKAALERPEIDETKKAALGGSYGGYMANWVAGHTGDFFDCIVTHASLWNIDQFRHTTDAGQHWGAHLDDAHVAEYNPADSVGEIVAPMLVIHGDKDYRVPIGEGLRLWYELLEASGKSPEENPHRFLYFPNENHWVLTPNNAFTWYSTVLAFVDRHVKGMETDYPDLLG</sequence>
<accession>A0A1B0ZIP1</accession>
<dbReference type="Gene3D" id="2.120.10.30">
    <property type="entry name" value="TolB, C-terminal domain"/>
    <property type="match status" value="1"/>
</dbReference>
<keyword evidence="2" id="KW-0378">Hydrolase</keyword>
<dbReference type="Pfam" id="PF00326">
    <property type="entry name" value="Peptidase_S9"/>
    <property type="match status" value="1"/>
</dbReference>
<dbReference type="PANTHER" id="PTHR42776:SF13">
    <property type="entry name" value="DIPEPTIDYL-PEPTIDASE 5"/>
    <property type="match status" value="1"/>
</dbReference>
<dbReference type="PATRIC" id="fig|1630135.4.peg.1251"/>
<proteinExistence type="predicted"/>
<gene>
    <name evidence="4" type="ORF">DAD186_12500</name>
</gene>
<dbReference type="Gene3D" id="3.40.50.1820">
    <property type="entry name" value="alpha/beta hydrolase"/>
    <property type="match status" value="1"/>
</dbReference>
<dbReference type="InterPro" id="IPR001375">
    <property type="entry name" value="Peptidase_S9_cat"/>
</dbReference>
<dbReference type="PANTHER" id="PTHR42776">
    <property type="entry name" value="SERINE PEPTIDASE S9 FAMILY MEMBER"/>
    <property type="match status" value="1"/>
</dbReference>
<name>A0A1B0ZIP1_9MICO</name>
<dbReference type="GO" id="GO:0006508">
    <property type="term" value="P:proteolysis"/>
    <property type="evidence" value="ECO:0007669"/>
    <property type="project" value="InterPro"/>
</dbReference>
<dbReference type="Proteomes" id="UP000092596">
    <property type="component" value="Chromosome"/>
</dbReference>
<evidence type="ECO:0000313" key="5">
    <source>
        <dbReference type="Proteomes" id="UP000092596"/>
    </source>
</evidence>
<dbReference type="KEGG" id="dva:DAD186_12500"/>
<dbReference type="STRING" id="1630135.DAD186_12500"/>
<keyword evidence="1" id="KW-0732">Signal</keyword>
<dbReference type="EMBL" id="CP012117">
    <property type="protein sequence ID" value="ANP27800.1"/>
    <property type="molecule type" value="Genomic_DNA"/>
</dbReference>
<evidence type="ECO:0000256" key="2">
    <source>
        <dbReference type="ARBA" id="ARBA00022801"/>
    </source>
</evidence>
<reference evidence="4 5" key="1">
    <citation type="submission" date="2015-06" db="EMBL/GenBank/DDBJ databases">
        <title>Investigation of pathophysiology for high-risk pregnancy and development of treatment modality based on it.</title>
        <authorList>
            <person name="Kim B.-C."/>
            <person name="Lim S."/>
        </authorList>
    </citation>
    <scope>NUCLEOTIDE SEQUENCE [LARGE SCALE GENOMIC DNA]</scope>
    <source>
        <strain evidence="4 5">AD1-86</strain>
    </source>
</reference>
<evidence type="ECO:0000256" key="1">
    <source>
        <dbReference type="ARBA" id="ARBA00022729"/>
    </source>
</evidence>
<dbReference type="SUPFAM" id="SSF53474">
    <property type="entry name" value="alpha/beta-Hydrolases"/>
    <property type="match status" value="1"/>
</dbReference>
<dbReference type="SUPFAM" id="SSF82171">
    <property type="entry name" value="DPP6 N-terminal domain-like"/>
    <property type="match status" value="1"/>
</dbReference>
<protein>
    <recommendedName>
        <fullName evidence="3">Peptidase S9 prolyl oligopeptidase catalytic domain-containing protein</fullName>
    </recommendedName>
</protein>
<dbReference type="InterPro" id="IPR011042">
    <property type="entry name" value="6-blade_b-propeller_TolB-like"/>
</dbReference>
<dbReference type="AlphaFoldDB" id="A0A1B0ZIP1"/>
<dbReference type="InterPro" id="IPR029058">
    <property type="entry name" value="AB_hydrolase_fold"/>
</dbReference>
<dbReference type="GO" id="GO:0004252">
    <property type="term" value="F:serine-type endopeptidase activity"/>
    <property type="evidence" value="ECO:0007669"/>
    <property type="project" value="TreeGrafter"/>
</dbReference>
<evidence type="ECO:0000313" key="4">
    <source>
        <dbReference type="EMBL" id="ANP27800.1"/>
    </source>
</evidence>
<evidence type="ECO:0000259" key="3">
    <source>
        <dbReference type="Pfam" id="PF00326"/>
    </source>
</evidence>
<organism evidence="4 5">
    <name type="scientific">Dermabacter vaginalis</name>
    <dbReference type="NCBI Taxonomy" id="1630135"/>
    <lineage>
        <taxon>Bacteria</taxon>
        <taxon>Bacillati</taxon>
        <taxon>Actinomycetota</taxon>
        <taxon>Actinomycetes</taxon>
        <taxon>Micrococcales</taxon>
        <taxon>Dermabacteraceae</taxon>
        <taxon>Dermabacter</taxon>
    </lineage>
</organism>
<dbReference type="RefSeq" id="WP_065247934.1">
    <property type="nucleotide sequence ID" value="NZ_CP012117.1"/>
</dbReference>
<feature type="domain" description="Peptidase S9 prolyl oligopeptidase catalytic" evidence="3">
    <location>
        <begin position="456"/>
        <end position="664"/>
    </location>
</feature>